<dbReference type="SUPFAM" id="SSF50037">
    <property type="entry name" value="C-terminal domain of transcriptional repressors"/>
    <property type="match status" value="1"/>
</dbReference>
<evidence type="ECO:0000313" key="4">
    <source>
        <dbReference type="Proteomes" id="UP000269154"/>
    </source>
</evidence>
<feature type="domain" description="Ferrous iron transporter FeoA-like" evidence="2">
    <location>
        <begin position="66"/>
        <end position="137"/>
    </location>
</feature>
<dbReference type="GO" id="GO:0046914">
    <property type="term" value="F:transition metal ion binding"/>
    <property type="evidence" value="ECO:0007669"/>
    <property type="project" value="InterPro"/>
</dbReference>
<dbReference type="InterPro" id="IPR008988">
    <property type="entry name" value="Transcriptional_repressor_C"/>
</dbReference>
<reference evidence="3 4" key="1">
    <citation type="journal article" date="2018" name="ACS Chem. Biol.">
        <title>Ketoreductase domain dysfunction expands chemodiversity: malyngamide biosynthesis in the cyanobacterium Okeania hirsuta.</title>
        <authorList>
            <person name="Moss N.A."/>
            <person name="Leao T."/>
            <person name="Rankin M."/>
            <person name="McCullough T.M."/>
            <person name="Qu P."/>
            <person name="Korobeynikov A."/>
            <person name="Smith J.L."/>
            <person name="Gerwick L."/>
            <person name="Gerwick W.H."/>
        </authorList>
    </citation>
    <scope>NUCLEOTIDE SEQUENCE [LARGE SCALE GENOMIC DNA]</scope>
    <source>
        <strain evidence="3 4">PAB10Feb10-1</strain>
    </source>
</reference>
<evidence type="ECO:0000259" key="2">
    <source>
        <dbReference type="SMART" id="SM00899"/>
    </source>
</evidence>
<organism evidence="3 4">
    <name type="scientific">Okeania hirsuta</name>
    <dbReference type="NCBI Taxonomy" id="1458930"/>
    <lineage>
        <taxon>Bacteria</taxon>
        <taxon>Bacillati</taxon>
        <taxon>Cyanobacteriota</taxon>
        <taxon>Cyanophyceae</taxon>
        <taxon>Oscillatoriophycideae</taxon>
        <taxon>Oscillatoriales</taxon>
        <taxon>Microcoleaceae</taxon>
        <taxon>Okeania</taxon>
    </lineage>
</organism>
<dbReference type="EMBL" id="RCBY01000062">
    <property type="protein sequence ID" value="RQH43393.1"/>
    <property type="molecule type" value="Genomic_DNA"/>
</dbReference>
<comment type="caution">
    <text evidence="3">The sequence shown here is derived from an EMBL/GenBank/DDBJ whole genome shotgun (WGS) entry which is preliminary data.</text>
</comment>
<accession>A0A3N6QGD5</accession>
<evidence type="ECO:0000313" key="3">
    <source>
        <dbReference type="EMBL" id="RQH43393.1"/>
    </source>
</evidence>
<dbReference type="Pfam" id="PF04023">
    <property type="entry name" value="FeoA"/>
    <property type="match status" value="1"/>
</dbReference>
<dbReference type="InterPro" id="IPR007167">
    <property type="entry name" value="Fe-transptr_FeoA-like"/>
</dbReference>
<evidence type="ECO:0000256" key="1">
    <source>
        <dbReference type="ARBA" id="ARBA00023004"/>
    </source>
</evidence>
<dbReference type="Gene3D" id="2.30.30.90">
    <property type="match status" value="1"/>
</dbReference>
<dbReference type="SMART" id="SM00899">
    <property type="entry name" value="FeoA"/>
    <property type="match status" value="1"/>
</dbReference>
<sequence>MKINLNCLHKLMDKKYEDRSESNNVERKEKAWEFTFLGDSNYIELKEENNHHTLKETYQQVVETNFPLTQAKRGDRLHIITINAIDEMDSRLKKMGLVVGVELEVISNNPSGSVIVAVGDRNIGLGLNPASDIIVCSKIIDQQ</sequence>
<protein>
    <submittedName>
        <fullName evidence="3">Ferrous iron transport protein A</fullName>
    </submittedName>
</protein>
<dbReference type="Proteomes" id="UP000269154">
    <property type="component" value="Unassembled WGS sequence"/>
</dbReference>
<gene>
    <name evidence="3" type="ORF">D5R40_13050</name>
</gene>
<proteinExistence type="predicted"/>
<keyword evidence="1" id="KW-0408">Iron</keyword>
<keyword evidence="4" id="KW-1185">Reference proteome</keyword>
<name>A0A3N6QGD5_9CYAN</name>
<dbReference type="AlphaFoldDB" id="A0A3N6QGD5"/>
<dbReference type="InterPro" id="IPR038157">
    <property type="entry name" value="FeoA_core_dom"/>
</dbReference>
<dbReference type="OrthoDB" id="9811076at2"/>